<reference evidence="2 3" key="1">
    <citation type="submission" date="2019-07" db="EMBL/GenBank/DDBJ databases">
        <title>Whole genome shotgun sequence of Aneurinibacillus danicus NBRC 102444.</title>
        <authorList>
            <person name="Hosoyama A."/>
            <person name="Uohara A."/>
            <person name="Ohji S."/>
            <person name="Ichikawa N."/>
        </authorList>
    </citation>
    <scope>NUCLEOTIDE SEQUENCE [LARGE SCALE GENOMIC DNA]</scope>
    <source>
        <strain evidence="2 3">NBRC 102444</strain>
    </source>
</reference>
<dbReference type="Proteomes" id="UP000321157">
    <property type="component" value="Unassembled WGS sequence"/>
</dbReference>
<proteinExistence type="predicted"/>
<feature type="compositionally biased region" description="Basic and acidic residues" evidence="1">
    <location>
        <begin position="25"/>
        <end position="35"/>
    </location>
</feature>
<evidence type="ECO:0000313" key="3">
    <source>
        <dbReference type="Proteomes" id="UP000321157"/>
    </source>
</evidence>
<evidence type="ECO:0000256" key="1">
    <source>
        <dbReference type="SAM" id="MobiDB-lite"/>
    </source>
</evidence>
<feature type="region of interest" description="Disordered" evidence="1">
    <location>
        <begin position="8"/>
        <end position="35"/>
    </location>
</feature>
<dbReference type="OrthoDB" id="1907642at2"/>
<name>A0A511V9Y4_9BACL</name>
<dbReference type="NCBIfam" id="TIGR04398">
    <property type="entry name" value="SLAP_DUP"/>
    <property type="match status" value="2"/>
</dbReference>
<dbReference type="AlphaFoldDB" id="A0A511V9Y4"/>
<dbReference type="EMBL" id="BJXX01000116">
    <property type="protein sequence ID" value="GEN35081.1"/>
    <property type="molecule type" value="Genomic_DNA"/>
</dbReference>
<gene>
    <name evidence="2" type="ORF">ADA01nite_25410</name>
</gene>
<evidence type="ECO:0008006" key="4">
    <source>
        <dbReference type="Google" id="ProtNLM"/>
    </source>
</evidence>
<evidence type="ECO:0000313" key="2">
    <source>
        <dbReference type="EMBL" id="GEN35081.1"/>
    </source>
</evidence>
<organism evidence="2 3">
    <name type="scientific">Aneurinibacillus danicus</name>
    <dbReference type="NCBI Taxonomy" id="267746"/>
    <lineage>
        <taxon>Bacteria</taxon>
        <taxon>Bacillati</taxon>
        <taxon>Bacillota</taxon>
        <taxon>Bacilli</taxon>
        <taxon>Bacillales</taxon>
        <taxon>Paenibacillaceae</taxon>
        <taxon>Aneurinibacillus group</taxon>
        <taxon>Aneurinibacillus</taxon>
    </lineage>
</organism>
<sequence>MISFFKKLRSSGAKQQEVEQAPAAGEEHAEPEKTEEVRPVMGLYFPKEFDSQFAQEDRYVMQFFLSELPEVAEGKLSIDGYKIGQDMTGLSLLAVLRNNMDADIALTRVPLVLQDAAQNTIARSVFDMSEAGVVPAHSAMPWRFVFPYSDFLVPQADLSSWSVGFHMENGEIQTQVSEVDFEPADQFSMSEYIEERDQQVIDEIKRAIEQTENQVNFIGTTVNYTEDGSLVAELFLRNGRSEEVALDKAMVFTLRDAAGDVVASRTLDMSQVKLSPKSVTRWTLTYDKDTQQKENPDLSEWLVEVEKK</sequence>
<dbReference type="RefSeq" id="WP_146810377.1">
    <property type="nucleotide sequence ID" value="NZ_BJXX01000116.1"/>
</dbReference>
<accession>A0A511V9Y4</accession>
<protein>
    <recommendedName>
        <fullName evidence="4">SLAP domain-containing protein</fullName>
    </recommendedName>
</protein>
<keyword evidence="3" id="KW-1185">Reference proteome</keyword>
<dbReference type="InterPro" id="IPR030910">
    <property type="entry name" value="SLAP_dom"/>
</dbReference>
<comment type="caution">
    <text evidence="2">The sequence shown here is derived from an EMBL/GenBank/DDBJ whole genome shotgun (WGS) entry which is preliminary data.</text>
</comment>